<dbReference type="Gene3D" id="3.30.460.10">
    <property type="entry name" value="Beta Polymerase, domain 2"/>
    <property type="match status" value="1"/>
</dbReference>
<accession>A0A6J6AB55</accession>
<dbReference type="SUPFAM" id="SSF81301">
    <property type="entry name" value="Nucleotidyltransferase"/>
    <property type="match status" value="1"/>
</dbReference>
<dbReference type="EMBL" id="CAESGF010000031">
    <property type="protein sequence ID" value="CAB4365426.1"/>
    <property type="molecule type" value="Genomic_DNA"/>
</dbReference>
<evidence type="ECO:0000313" key="2">
    <source>
        <dbReference type="EMBL" id="CAB4365426.1"/>
    </source>
</evidence>
<evidence type="ECO:0000313" key="5">
    <source>
        <dbReference type="EMBL" id="CAB4952392.1"/>
    </source>
</evidence>
<proteinExistence type="predicted"/>
<dbReference type="AlphaFoldDB" id="A0A6J6AB55"/>
<gene>
    <name evidence="3" type="ORF">UFOPK2656_03028</name>
    <name evidence="4" type="ORF">UFOPK3099_02884</name>
    <name evidence="5" type="ORF">UFOPK3651_02945</name>
    <name evidence="6" type="ORF">UFOPK3931_03331</name>
    <name evidence="2" type="ORF">UFOPK4189_03170</name>
</gene>
<dbReference type="GO" id="GO:0016779">
    <property type="term" value="F:nucleotidyltransferase activity"/>
    <property type="evidence" value="ECO:0007669"/>
    <property type="project" value="InterPro"/>
</dbReference>
<name>A0A6J6AB55_9ZZZZ</name>
<dbReference type="EMBL" id="CAFAAV010000337">
    <property type="protein sequence ID" value="CAB4835798.1"/>
    <property type="molecule type" value="Genomic_DNA"/>
</dbReference>
<evidence type="ECO:0000313" key="6">
    <source>
        <dbReference type="EMBL" id="CAB5020624.1"/>
    </source>
</evidence>
<evidence type="ECO:0000313" key="4">
    <source>
        <dbReference type="EMBL" id="CAB4835798.1"/>
    </source>
</evidence>
<evidence type="ECO:0000313" key="3">
    <source>
        <dbReference type="EMBL" id="CAB4742931.1"/>
    </source>
</evidence>
<dbReference type="EMBL" id="CAFBOL010000167">
    <property type="protein sequence ID" value="CAB5020624.1"/>
    <property type="molecule type" value="Genomic_DNA"/>
</dbReference>
<dbReference type="Pfam" id="PF18144">
    <property type="entry name" value="SMODS"/>
    <property type="match status" value="1"/>
</dbReference>
<dbReference type="EMBL" id="CAEZYF010000028">
    <property type="protein sequence ID" value="CAB4742931.1"/>
    <property type="molecule type" value="Genomic_DNA"/>
</dbReference>
<feature type="region of interest" description="Disordered" evidence="1">
    <location>
        <begin position="302"/>
        <end position="324"/>
    </location>
</feature>
<dbReference type="InterPro" id="IPR006116">
    <property type="entry name" value="NT_2-5OAS_ClassI-CCAase"/>
</dbReference>
<dbReference type="CDD" id="cd05400">
    <property type="entry name" value="NT_2-5OAS_ClassI-CCAase"/>
    <property type="match status" value="1"/>
</dbReference>
<organism evidence="2">
    <name type="scientific">freshwater metagenome</name>
    <dbReference type="NCBI Taxonomy" id="449393"/>
    <lineage>
        <taxon>unclassified sequences</taxon>
        <taxon>metagenomes</taxon>
        <taxon>ecological metagenomes</taxon>
    </lineage>
</organism>
<reference evidence="2" key="1">
    <citation type="submission" date="2020-05" db="EMBL/GenBank/DDBJ databases">
        <authorList>
            <person name="Chiriac C."/>
            <person name="Salcher M."/>
            <person name="Ghai R."/>
            <person name="Kavagutti S V."/>
        </authorList>
    </citation>
    <scope>NUCLEOTIDE SEQUENCE</scope>
</reference>
<dbReference type="EMBL" id="CAFBMT010000025">
    <property type="protein sequence ID" value="CAB4952392.1"/>
    <property type="molecule type" value="Genomic_DNA"/>
</dbReference>
<evidence type="ECO:0000256" key="1">
    <source>
        <dbReference type="SAM" id="MobiDB-lite"/>
    </source>
</evidence>
<protein>
    <submittedName>
        <fullName evidence="2">Unannotated protein</fullName>
    </submittedName>
</protein>
<dbReference type="InterPro" id="IPR043519">
    <property type="entry name" value="NT_sf"/>
</dbReference>
<sequence length="324" mass="35263">MSKNLSQRFDALHEALKLDPGEHARAIAAHKRLDLILLGSGLVKATRLQGSFARKTMLPPLKDIDKIVELNDDLVAEFHVPGGPQLAMRRLQAVLEPKFQGAKFEVKRHALCIELPGDGFDFDAVPAFNSPDGSKWVAIADTEDDRWEPSSTYLLIDAVAERNQLCVGRFVHQVRMIKQAVRNANLDLPGLHIESFAYAAINSRLDHADAVAAALNTAATMIRGSYTDPTGTDFIDRRLTAEQRAKATTGLRLLADQANEAQRLSAEGREGAATHIWADIFGDAFPRLADEKGFLASLHAGAGLGHSGRPGSSSPTPPTRAWRP</sequence>